<dbReference type="Proteomes" id="UP000033070">
    <property type="component" value="Chromosome"/>
</dbReference>
<feature type="compositionally biased region" description="Polar residues" evidence="1">
    <location>
        <begin position="68"/>
        <end position="80"/>
    </location>
</feature>
<feature type="compositionally biased region" description="Basic and acidic residues" evidence="1">
    <location>
        <begin position="54"/>
        <end position="63"/>
    </location>
</feature>
<keyword evidence="3" id="KW-1185">Reference proteome</keyword>
<dbReference type="AlphaFoldDB" id="A0A2Z6G8A2"/>
<evidence type="ECO:0000313" key="2">
    <source>
        <dbReference type="EMBL" id="BBE49691.1"/>
    </source>
</evidence>
<name>A0A2Z6G8A2_9PROT</name>
<reference evidence="2 3" key="1">
    <citation type="submission" date="2018-06" db="EMBL/GenBank/DDBJ databases">
        <title>OYT1 Genome Sequencing.</title>
        <authorList>
            <person name="Kato S."/>
            <person name="Itoh T."/>
            <person name="Ohkuma M."/>
        </authorList>
    </citation>
    <scope>NUCLEOTIDE SEQUENCE [LARGE SCALE GENOMIC DNA]</scope>
    <source>
        <strain evidence="2 3">OYT1</strain>
    </source>
</reference>
<dbReference type="STRING" id="1188319.OYT1_00638"/>
<sequence length="105" mass="11800">MTPYVNISVEVIIMSNLGVRPNMNVNSLKPDIISNEYICTKLYSPISMTLESHSKATSEEKATKQGKSRQSIKIGRQQTYRHPPHFAFGVSGKINNPRLHQQISS</sequence>
<protein>
    <submittedName>
        <fullName evidence="2">Uncharacterized protein</fullName>
    </submittedName>
</protein>
<organism evidence="2 3">
    <name type="scientific">Ferriphaselus amnicola</name>
    <dbReference type="NCBI Taxonomy" id="1188319"/>
    <lineage>
        <taxon>Bacteria</taxon>
        <taxon>Pseudomonadati</taxon>
        <taxon>Pseudomonadota</taxon>
        <taxon>Betaproteobacteria</taxon>
        <taxon>Nitrosomonadales</taxon>
        <taxon>Gallionellaceae</taxon>
        <taxon>Ferriphaselus</taxon>
    </lineage>
</organism>
<feature type="region of interest" description="Disordered" evidence="1">
    <location>
        <begin position="54"/>
        <end position="105"/>
    </location>
</feature>
<evidence type="ECO:0000256" key="1">
    <source>
        <dbReference type="SAM" id="MobiDB-lite"/>
    </source>
</evidence>
<gene>
    <name evidence="2" type="ORF">OYT1_ch0115</name>
</gene>
<evidence type="ECO:0000313" key="3">
    <source>
        <dbReference type="Proteomes" id="UP000033070"/>
    </source>
</evidence>
<dbReference type="EMBL" id="AP018738">
    <property type="protein sequence ID" value="BBE49691.1"/>
    <property type="molecule type" value="Genomic_DNA"/>
</dbReference>
<dbReference type="KEGG" id="fam:OYT1_ch0115"/>
<proteinExistence type="predicted"/>
<accession>A0A2Z6G8A2</accession>